<gene>
    <name evidence="9" type="ORF">EPI10_032561</name>
</gene>
<evidence type="ECO:0000256" key="4">
    <source>
        <dbReference type="ARBA" id="ARBA00023002"/>
    </source>
</evidence>
<dbReference type="InterPro" id="IPR036396">
    <property type="entry name" value="Cyt_P450_sf"/>
</dbReference>
<keyword evidence="3 7" id="KW-0479">Metal-binding</keyword>
<sequence length="1034" mass="116102">MDLNFSTFGYAVVLGITLLFLYTKLKKSSSGSGGKAAPLAAGAWPIIGHLPLLGGPKTPHETLGDLGEKYGPAYMIRIGVHPALVVNSSEVAKEIFTVNDMYVSSRSEFAAAEHLGYNYAMFGFSPYGQYWREMRKITMLEVLSNHRIDQLKKVFVSEIEGSMKLLYKTWAARKDGSGKVLVEMKKHFSDLTLNVIMRTVAGKRYSVVAEEDQKEVLRYRKALRDFFHLTGMFVLGDAVPFLRWLDIGGYEKWMKKTAKELDEISGGWLDDHRKGGRWDENKKEKDFMDVMNSVLKDASLAGYDADTINKATSLNMILAGSDTTTVTLIWGLSLMLNKPHILKQAQEELDTYIGRDRFVNETDIGKLVYIQAIVKETLRMYPPAPLSAPRELSESCSIGGYDIPKGTRLIINLHKIQRDPKKWPEPSEFKPERFLSTHKDVDVRGQHFELMPFGSGRRSCPGTSFALHMLYLTMSNFLHAFDFSTPSNGLIDLTGTVGLTNIKSTPLEALSVKNRKATSTVMVFSFPLFLLSLVWISKVVSRNTNRKPKPPEASGAWPVIGHLHLLGGSQPIHITLANMADKNGPIFTIKLGVRRALVVSNTETIKECLTTNDKAFATRPNLTASGLMCYNNTMLGFAPHGPLWRRMRKFVILELLSNSRLDKLKHVRESEIKLSVQELYQHRNKSKTIGSDKVLVEMKRWFWDLTLNVILRMTIGKRIPSFGNDEESQVLKTALKNFTVLGGKFVVSDALPFLRWLDIGGDKRAMKKVGEDLDRFAEGWLEEHKRRKSSGQFKGGEDFMDVMLSNLKDEGDHHADTINKATCLALVLAAEDTTAVTLTWVLSLLLNNRDALNKVVNELDIHVGNNRLVEESDMKNLVYLQAVIKETMRLYPAAPLSLIHAATEDCRVSGYQVAAGTWLITNLYKLHRDPGIWSDPEEFRPERFMTTHKHVDVKGQNFELIPFSSGRRMCPGVSFALQVLHLTVANLLHQFDFATPLDGAVDMRQGPALTIFKATPLEVLITPRLPASVYDTSS</sequence>
<organism evidence="9 10">
    <name type="scientific">Gossypium australe</name>
    <dbReference type="NCBI Taxonomy" id="47621"/>
    <lineage>
        <taxon>Eukaryota</taxon>
        <taxon>Viridiplantae</taxon>
        <taxon>Streptophyta</taxon>
        <taxon>Embryophyta</taxon>
        <taxon>Tracheophyta</taxon>
        <taxon>Spermatophyta</taxon>
        <taxon>Magnoliopsida</taxon>
        <taxon>eudicotyledons</taxon>
        <taxon>Gunneridae</taxon>
        <taxon>Pentapetalae</taxon>
        <taxon>rosids</taxon>
        <taxon>malvids</taxon>
        <taxon>Malvales</taxon>
        <taxon>Malvaceae</taxon>
        <taxon>Malvoideae</taxon>
        <taxon>Gossypium</taxon>
    </lineage>
</organism>
<keyword evidence="4" id="KW-0560">Oxidoreductase</keyword>
<name>A0A5B6X7G0_9ROSI</name>
<dbReference type="Proteomes" id="UP000325315">
    <property type="component" value="Unassembled WGS sequence"/>
</dbReference>
<proteinExistence type="inferred from homology"/>
<keyword evidence="5 7" id="KW-0408">Iron</keyword>
<evidence type="ECO:0000256" key="7">
    <source>
        <dbReference type="PIRSR" id="PIRSR602401-1"/>
    </source>
</evidence>
<dbReference type="InterPro" id="IPR050651">
    <property type="entry name" value="Plant_Cytochrome_P450_Monoox"/>
</dbReference>
<dbReference type="GO" id="GO:0005506">
    <property type="term" value="F:iron ion binding"/>
    <property type="evidence" value="ECO:0007669"/>
    <property type="project" value="InterPro"/>
</dbReference>
<accession>A0A5B6X7G0</accession>
<dbReference type="FunFam" id="1.10.630.10:FF:000026">
    <property type="entry name" value="Cytochrome P450 82C4"/>
    <property type="match status" value="2"/>
</dbReference>
<evidence type="ECO:0000313" key="10">
    <source>
        <dbReference type="Proteomes" id="UP000325315"/>
    </source>
</evidence>
<feature type="transmembrane region" description="Helical" evidence="8">
    <location>
        <begin position="6"/>
        <end position="25"/>
    </location>
</feature>
<keyword evidence="8" id="KW-0812">Transmembrane</keyword>
<reference evidence="10" key="1">
    <citation type="journal article" date="2019" name="Plant Biotechnol. J.">
        <title>Genome sequencing of the Australian wild diploid species Gossypium australe highlights disease resistance and delayed gland morphogenesis.</title>
        <authorList>
            <person name="Cai Y."/>
            <person name="Cai X."/>
            <person name="Wang Q."/>
            <person name="Wang P."/>
            <person name="Zhang Y."/>
            <person name="Cai C."/>
            <person name="Xu Y."/>
            <person name="Wang K."/>
            <person name="Zhou Z."/>
            <person name="Wang C."/>
            <person name="Geng S."/>
            <person name="Li B."/>
            <person name="Dong Q."/>
            <person name="Hou Y."/>
            <person name="Wang H."/>
            <person name="Ai P."/>
            <person name="Liu Z."/>
            <person name="Yi F."/>
            <person name="Sun M."/>
            <person name="An G."/>
            <person name="Cheng J."/>
            <person name="Zhang Y."/>
            <person name="Shi Q."/>
            <person name="Xie Y."/>
            <person name="Shi X."/>
            <person name="Chang Y."/>
            <person name="Huang F."/>
            <person name="Chen Y."/>
            <person name="Hong S."/>
            <person name="Mi L."/>
            <person name="Sun Q."/>
            <person name="Zhang L."/>
            <person name="Zhou B."/>
            <person name="Peng R."/>
            <person name="Zhang X."/>
            <person name="Liu F."/>
        </authorList>
    </citation>
    <scope>NUCLEOTIDE SEQUENCE [LARGE SCALE GENOMIC DNA]</scope>
    <source>
        <strain evidence="10">cv. PA1801</strain>
    </source>
</reference>
<keyword evidence="8" id="KW-1133">Transmembrane helix</keyword>
<dbReference type="SUPFAM" id="SSF48264">
    <property type="entry name" value="Cytochrome P450"/>
    <property type="match status" value="2"/>
</dbReference>
<evidence type="ECO:0000256" key="3">
    <source>
        <dbReference type="ARBA" id="ARBA00022723"/>
    </source>
</evidence>
<keyword evidence="8" id="KW-0472">Membrane</keyword>
<evidence type="ECO:0000256" key="2">
    <source>
        <dbReference type="ARBA" id="ARBA00022617"/>
    </source>
</evidence>
<dbReference type="PROSITE" id="PS00086">
    <property type="entry name" value="CYTOCHROME_P450"/>
    <property type="match status" value="2"/>
</dbReference>
<evidence type="ECO:0000256" key="5">
    <source>
        <dbReference type="ARBA" id="ARBA00023004"/>
    </source>
</evidence>
<dbReference type="InterPro" id="IPR002401">
    <property type="entry name" value="Cyt_P450_E_grp-I"/>
</dbReference>
<comment type="cofactor">
    <cofactor evidence="7">
        <name>heme</name>
        <dbReference type="ChEBI" id="CHEBI:30413"/>
    </cofactor>
</comment>
<dbReference type="Gene3D" id="1.10.630.10">
    <property type="entry name" value="Cytochrome P450"/>
    <property type="match status" value="2"/>
</dbReference>
<feature type="binding site" description="axial binding residue" evidence="7">
    <location>
        <position position="460"/>
    </location>
    <ligand>
        <name>heme</name>
        <dbReference type="ChEBI" id="CHEBI:30413"/>
    </ligand>
    <ligandPart>
        <name>Fe</name>
        <dbReference type="ChEBI" id="CHEBI:18248"/>
    </ligandPart>
</feature>
<dbReference type="Pfam" id="PF00067">
    <property type="entry name" value="p450"/>
    <property type="match status" value="2"/>
</dbReference>
<dbReference type="AlphaFoldDB" id="A0A5B6X7G0"/>
<evidence type="ECO:0000256" key="1">
    <source>
        <dbReference type="ARBA" id="ARBA00010617"/>
    </source>
</evidence>
<keyword evidence="2 7" id="KW-0349">Heme</keyword>
<dbReference type="InterPro" id="IPR001128">
    <property type="entry name" value="Cyt_P450"/>
</dbReference>
<evidence type="ECO:0000256" key="8">
    <source>
        <dbReference type="SAM" id="Phobius"/>
    </source>
</evidence>
<comment type="caution">
    <text evidence="9">The sequence shown here is derived from an EMBL/GenBank/DDBJ whole genome shotgun (WGS) entry which is preliminary data.</text>
</comment>
<comment type="similarity">
    <text evidence="1">Belongs to the cytochrome P450 family.</text>
</comment>
<dbReference type="EMBL" id="SMMG02000001">
    <property type="protein sequence ID" value="KAA3488857.1"/>
    <property type="molecule type" value="Genomic_DNA"/>
</dbReference>
<dbReference type="CDD" id="cd20654">
    <property type="entry name" value="CYP82"/>
    <property type="match status" value="2"/>
</dbReference>
<keyword evidence="10" id="KW-1185">Reference proteome</keyword>
<keyword evidence="6" id="KW-0503">Monooxygenase</keyword>
<dbReference type="OrthoDB" id="2789670at2759"/>
<dbReference type="PANTHER" id="PTHR47947">
    <property type="entry name" value="CYTOCHROME P450 82C3-RELATED"/>
    <property type="match status" value="1"/>
</dbReference>
<dbReference type="GO" id="GO:0016709">
    <property type="term" value="F:oxidoreductase activity, acting on paired donors, with incorporation or reduction of molecular oxygen, NAD(P)H as one donor, and incorporation of one atom of oxygen"/>
    <property type="evidence" value="ECO:0007669"/>
    <property type="project" value="UniProtKB-ARBA"/>
</dbReference>
<dbReference type="InterPro" id="IPR017972">
    <property type="entry name" value="Cyt_P450_CS"/>
</dbReference>
<evidence type="ECO:0000313" key="9">
    <source>
        <dbReference type="EMBL" id="KAA3488857.1"/>
    </source>
</evidence>
<dbReference type="GO" id="GO:0020037">
    <property type="term" value="F:heme binding"/>
    <property type="evidence" value="ECO:0007669"/>
    <property type="project" value="InterPro"/>
</dbReference>
<protein>
    <submittedName>
        <fullName evidence="9">Cytochrome P450 CYP82D47-like</fullName>
    </submittedName>
</protein>
<dbReference type="PRINTS" id="PR00463">
    <property type="entry name" value="EP450I"/>
</dbReference>
<dbReference type="PRINTS" id="PR00385">
    <property type="entry name" value="P450"/>
</dbReference>
<dbReference type="PANTHER" id="PTHR47947:SF2">
    <property type="entry name" value="CYTOCHROME P450 82C3-LIKE"/>
    <property type="match status" value="1"/>
</dbReference>
<evidence type="ECO:0000256" key="6">
    <source>
        <dbReference type="ARBA" id="ARBA00023033"/>
    </source>
</evidence>